<dbReference type="eggNOG" id="ENOG502S8IU">
    <property type="taxonomic scope" value="Eukaryota"/>
</dbReference>
<dbReference type="PANTHER" id="PTHR13674">
    <property type="entry name" value="GROWTH AND TRANSFORMATION-DEPENDENT PROTEIN"/>
    <property type="match status" value="1"/>
</dbReference>
<evidence type="ECO:0000256" key="6">
    <source>
        <dbReference type="SAM" id="Phobius"/>
    </source>
</evidence>
<dbReference type="Proteomes" id="UP000014500">
    <property type="component" value="Unassembled WGS sequence"/>
</dbReference>
<dbReference type="STRING" id="126957.T1JK73"/>
<dbReference type="AlphaFoldDB" id="T1JK73"/>
<dbReference type="HOGENOM" id="CLU_1847624_0_0_1"/>
<evidence type="ECO:0000256" key="3">
    <source>
        <dbReference type="ARBA" id="ARBA00022692"/>
    </source>
</evidence>
<dbReference type="EnsemblMetazoa" id="SMAR014253-RA">
    <property type="protein sequence ID" value="SMAR014253-PA"/>
    <property type="gene ID" value="SMAR014253"/>
</dbReference>
<proteinExistence type="inferred from homology"/>
<evidence type="ECO:0000256" key="2">
    <source>
        <dbReference type="ARBA" id="ARBA00007363"/>
    </source>
</evidence>
<dbReference type="EMBL" id="JH431832">
    <property type="status" value="NOT_ANNOTATED_CDS"/>
    <property type="molecule type" value="Genomic_DNA"/>
</dbReference>
<dbReference type="InterPro" id="IPR009432">
    <property type="entry name" value="DUF1075"/>
</dbReference>
<evidence type="ECO:0000256" key="4">
    <source>
        <dbReference type="ARBA" id="ARBA00022989"/>
    </source>
</evidence>
<keyword evidence="5 6" id="KW-0472">Membrane</keyword>
<evidence type="ECO:0000256" key="5">
    <source>
        <dbReference type="ARBA" id="ARBA00023136"/>
    </source>
</evidence>
<organism evidence="7 8">
    <name type="scientific">Strigamia maritima</name>
    <name type="common">European centipede</name>
    <name type="synonym">Geophilus maritimus</name>
    <dbReference type="NCBI Taxonomy" id="126957"/>
    <lineage>
        <taxon>Eukaryota</taxon>
        <taxon>Metazoa</taxon>
        <taxon>Ecdysozoa</taxon>
        <taxon>Arthropoda</taxon>
        <taxon>Myriapoda</taxon>
        <taxon>Chilopoda</taxon>
        <taxon>Pleurostigmophora</taxon>
        <taxon>Geophilomorpha</taxon>
        <taxon>Linotaeniidae</taxon>
        <taxon>Strigamia</taxon>
    </lineage>
</organism>
<reference evidence="8" key="1">
    <citation type="submission" date="2011-05" db="EMBL/GenBank/DDBJ databases">
        <authorList>
            <person name="Richards S.R."/>
            <person name="Qu J."/>
            <person name="Jiang H."/>
            <person name="Jhangiani S.N."/>
            <person name="Agravi P."/>
            <person name="Goodspeed R."/>
            <person name="Gross S."/>
            <person name="Mandapat C."/>
            <person name="Jackson L."/>
            <person name="Mathew T."/>
            <person name="Pu L."/>
            <person name="Thornton R."/>
            <person name="Saada N."/>
            <person name="Wilczek-Boney K.B."/>
            <person name="Lee S."/>
            <person name="Kovar C."/>
            <person name="Wu Y."/>
            <person name="Scherer S.E."/>
            <person name="Worley K.C."/>
            <person name="Muzny D.M."/>
            <person name="Gibbs R."/>
        </authorList>
    </citation>
    <scope>NUCLEOTIDE SEQUENCE</scope>
    <source>
        <strain evidence="8">Brora</strain>
    </source>
</reference>
<evidence type="ECO:0000313" key="8">
    <source>
        <dbReference type="Proteomes" id="UP000014500"/>
    </source>
</evidence>
<feature type="transmembrane region" description="Helical" evidence="6">
    <location>
        <begin position="88"/>
        <end position="108"/>
    </location>
</feature>
<dbReference type="GO" id="GO:0016020">
    <property type="term" value="C:membrane"/>
    <property type="evidence" value="ECO:0007669"/>
    <property type="project" value="UniProtKB-SubCell"/>
</dbReference>
<keyword evidence="3 6" id="KW-0812">Transmembrane</keyword>
<comment type="subcellular location">
    <subcellularLocation>
        <location evidence="1">Membrane</location>
        <topology evidence="1">Single-pass membrane protein</topology>
    </subcellularLocation>
</comment>
<comment type="similarity">
    <text evidence="2">Belongs to the UPF0389 family.</text>
</comment>
<sequence length="139" mass="16208">MALRYFSMSMYPRKTWALTSRPWSRLMSTEANQPGKDGPIDETVLKAGKYKPTNMERKYLVWTGKYKTLAEVPAYVTFDQMERARNWIRIYGTSIMMVFTLIGSYVMIRSGRNAKARGESLSKTNIEWHKSHKEIPSEK</sequence>
<dbReference type="PhylomeDB" id="T1JK73"/>
<evidence type="ECO:0000313" key="7">
    <source>
        <dbReference type="EnsemblMetazoa" id="SMAR014253-PA"/>
    </source>
</evidence>
<reference evidence="7" key="2">
    <citation type="submission" date="2015-02" db="UniProtKB">
        <authorList>
            <consortium name="EnsemblMetazoa"/>
        </authorList>
    </citation>
    <scope>IDENTIFICATION</scope>
</reference>
<evidence type="ECO:0000256" key="1">
    <source>
        <dbReference type="ARBA" id="ARBA00004167"/>
    </source>
</evidence>
<dbReference type="PANTHER" id="PTHR13674:SF5">
    <property type="entry name" value="UPF0389 PROTEIN CG9231"/>
    <property type="match status" value="1"/>
</dbReference>
<protein>
    <submittedName>
        <fullName evidence="7">Uncharacterized protein</fullName>
    </submittedName>
</protein>
<dbReference type="Pfam" id="PF06388">
    <property type="entry name" value="DUF1075"/>
    <property type="match status" value="1"/>
</dbReference>
<dbReference type="OMA" id="GMTILAC"/>
<keyword evidence="4 6" id="KW-1133">Transmembrane helix</keyword>
<name>T1JK73_STRMM</name>
<accession>T1JK73</accession>
<keyword evidence="8" id="KW-1185">Reference proteome</keyword>